<name>A0A2S5SZL3_9BURK</name>
<dbReference type="PANTHER" id="PTHR23427:SF2">
    <property type="entry name" value="SURFEIT LOCUS PROTEIN 1"/>
    <property type="match status" value="1"/>
</dbReference>
<comment type="similarity">
    <text evidence="2 6">Belongs to the SURF1 family.</text>
</comment>
<dbReference type="PANTHER" id="PTHR23427">
    <property type="entry name" value="SURFEIT LOCUS PROTEIN"/>
    <property type="match status" value="1"/>
</dbReference>
<proteinExistence type="inferred from homology"/>
<evidence type="ECO:0000256" key="4">
    <source>
        <dbReference type="ARBA" id="ARBA00022989"/>
    </source>
</evidence>
<dbReference type="EMBL" id="PSNX01000001">
    <property type="protein sequence ID" value="PPE68160.1"/>
    <property type="molecule type" value="Genomic_DNA"/>
</dbReference>
<comment type="caution">
    <text evidence="7">The sequence shown here is derived from an EMBL/GenBank/DDBJ whole genome shotgun (WGS) entry which is preliminary data.</text>
</comment>
<dbReference type="GO" id="GO:0005886">
    <property type="term" value="C:plasma membrane"/>
    <property type="evidence" value="ECO:0007669"/>
    <property type="project" value="UniProtKB-SubCell"/>
</dbReference>
<feature type="transmembrane region" description="Helical" evidence="6">
    <location>
        <begin position="220"/>
        <end position="240"/>
    </location>
</feature>
<dbReference type="OrthoDB" id="9789940at2"/>
<dbReference type="CDD" id="cd06662">
    <property type="entry name" value="SURF1"/>
    <property type="match status" value="1"/>
</dbReference>
<accession>A0A2S5SZL3</accession>
<comment type="subcellular location">
    <subcellularLocation>
        <location evidence="6">Cell membrane</location>
        <topology evidence="6">Multi-pass membrane protein</topology>
    </subcellularLocation>
    <subcellularLocation>
        <location evidence="1">Membrane</location>
    </subcellularLocation>
</comment>
<comment type="caution">
    <text evidence="6">Lacks conserved residue(s) required for the propagation of feature annotation.</text>
</comment>
<keyword evidence="3 6" id="KW-0812">Transmembrane</keyword>
<evidence type="ECO:0000313" key="8">
    <source>
        <dbReference type="Proteomes" id="UP000238605"/>
    </source>
</evidence>
<keyword evidence="4 6" id="KW-1133">Transmembrane helix</keyword>
<evidence type="ECO:0000256" key="5">
    <source>
        <dbReference type="ARBA" id="ARBA00023136"/>
    </source>
</evidence>
<organism evidence="7 8">
    <name type="scientific">Caldimonas caldifontis</name>
    <dbReference type="NCBI Taxonomy" id="1452508"/>
    <lineage>
        <taxon>Bacteria</taxon>
        <taxon>Pseudomonadati</taxon>
        <taxon>Pseudomonadota</taxon>
        <taxon>Betaproteobacteria</taxon>
        <taxon>Burkholderiales</taxon>
        <taxon>Sphaerotilaceae</taxon>
        <taxon>Caldimonas</taxon>
    </lineage>
</organism>
<keyword evidence="6" id="KW-1003">Cell membrane</keyword>
<evidence type="ECO:0000256" key="2">
    <source>
        <dbReference type="ARBA" id="ARBA00007165"/>
    </source>
</evidence>
<reference evidence="7 8" key="1">
    <citation type="submission" date="2018-02" db="EMBL/GenBank/DDBJ databases">
        <title>Reclassifiation of [Polyangium] brachysporum DSM 7029 as Guopingzhaonella breviflexa gen. nov., sp. nov., a member of the family Comamonadaceae.</title>
        <authorList>
            <person name="Tang B."/>
        </authorList>
    </citation>
    <scope>NUCLEOTIDE SEQUENCE [LARGE SCALE GENOMIC DNA]</scope>
    <source>
        <strain evidence="7 8">BCRC 80649</strain>
    </source>
</reference>
<evidence type="ECO:0000256" key="3">
    <source>
        <dbReference type="ARBA" id="ARBA00022692"/>
    </source>
</evidence>
<keyword evidence="8" id="KW-1185">Reference proteome</keyword>
<dbReference type="PROSITE" id="PS50895">
    <property type="entry name" value="SURF1"/>
    <property type="match status" value="1"/>
</dbReference>
<dbReference type="Proteomes" id="UP000238605">
    <property type="component" value="Unassembled WGS sequence"/>
</dbReference>
<dbReference type="InterPro" id="IPR002994">
    <property type="entry name" value="Surf1/Shy1"/>
</dbReference>
<keyword evidence="5 6" id="KW-0472">Membrane</keyword>
<protein>
    <recommendedName>
        <fullName evidence="6">SURF1-like protein</fullName>
    </recommendedName>
</protein>
<dbReference type="AlphaFoldDB" id="A0A2S5SZL3"/>
<dbReference type="Pfam" id="PF02104">
    <property type="entry name" value="SURF1"/>
    <property type="match status" value="1"/>
</dbReference>
<evidence type="ECO:0000256" key="6">
    <source>
        <dbReference type="RuleBase" id="RU363076"/>
    </source>
</evidence>
<evidence type="ECO:0000256" key="1">
    <source>
        <dbReference type="ARBA" id="ARBA00004370"/>
    </source>
</evidence>
<dbReference type="RefSeq" id="WP_104300238.1">
    <property type="nucleotide sequence ID" value="NZ_PSNX01000001.1"/>
</dbReference>
<gene>
    <name evidence="7" type="ORF">C1704_01435</name>
</gene>
<dbReference type="InterPro" id="IPR045214">
    <property type="entry name" value="Surf1/Surf4"/>
</dbReference>
<evidence type="ECO:0000313" key="7">
    <source>
        <dbReference type="EMBL" id="PPE68160.1"/>
    </source>
</evidence>
<sequence>MAEAVASRRWRAAVVLAATLVGIGVTASLGRWQLDRAAQKEALQSALRAQATLPPLSLNDVATPPDATPAWLHRPAVVRGRWLPEHTVYLDNRQMQGPQPGFFVLTALQLEGREDVIIVQRGWVARDVVDRTRVPEVATPREETVTLAGRIAPPPAKLYQFSAQESGAIRQNLDLTQFAQEVRRPVWPVTLVQTEPTSPGAADGLLRQWPEPSVDVHKHYGYAFQWFALCALMAGLYVWFQILRPRRQRGA</sequence>